<organism evidence="1 2">
    <name type="scientific">Mucuna pruriens</name>
    <name type="common">Velvet bean</name>
    <name type="synonym">Dolichos pruriens</name>
    <dbReference type="NCBI Taxonomy" id="157652"/>
    <lineage>
        <taxon>Eukaryota</taxon>
        <taxon>Viridiplantae</taxon>
        <taxon>Streptophyta</taxon>
        <taxon>Embryophyta</taxon>
        <taxon>Tracheophyta</taxon>
        <taxon>Spermatophyta</taxon>
        <taxon>Magnoliopsida</taxon>
        <taxon>eudicotyledons</taxon>
        <taxon>Gunneridae</taxon>
        <taxon>Pentapetalae</taxon>
        <taxon>rosids</taxon>
        <taxon>fabids</taxon>
        <taxon>Fabales</taxon>
        <taxon>Fabaceae</taxon>
        <taxon>Papilionoideae</taxon>
        <taxon>50 kb inversion clade</taxon>
        <taxon>NPAAA clade</taxon>
        <taxon>indigoferoid/millettioid clade</taxon>
        <taxon>Phaseoleae</taxon>
        <taxon>Mucuna</taxon>
    </lineage>
</organism>
<dbReference type="OrthoDB" id="1410009at2759"/>
<evidence type="ECO:0000313" key="1">
    <source>
        <dbReference type="EMBL" id="RDX70131.1"/>
    </source>
</evidence>
<feature type="non-terminal residue" evidence="1">
    <location>
        <position position="1"/>
    </location>
</feature>
<reference evidence="1" key="1">
    <citation type="submission" date="2018-05" db="EMBL/GenBank/DDBJ databases">
        <title>Draft genome of Mucuna pruriens seed.</title>
        <authorList>
            <person name="Nnadi N.E."/>
            <person name="Vos R."/>
            <person name="Hasami M.H."/>
            <person name="Devisetty U.K."/>
            <person name="Aguiy J.C."/>
        </authorList>
    </citation>
    <scope>NUCLEOTIDE SEQUENCE [LARGE SCALE GENOMIC DNA]</scope>
    <source>
        <strain evidence="1">JCA_2017</strain>
    </source>
</reference>
<gene>
    <name evidence="1" type="ORF">CR513_50658</name>
</gene>
<protein>
    <recommendedName>
        <fullName evidence="3">DUF4025 domain-containing protein</fullName>
    </recommendedName>
</protein>
<dbReference type="EMBL" id="QJKJ01011825">
    <property type="protein sequence ID" value="RDX70131.1"/>
    <property type="molecule type" value="Genomic_DNA"/>
</dbReference>
<sequence>MEANNHARESIETKANEIDLVEYEHAESSHDGTAEQQVDIVQEHATSSPSHDMDVDFDKM</sequence>
<dbReference type="AlphaFoldDB" id="A0A371EVU3"/>
<evidence type="ECO:0000313" key="2">
    <source>
        <dbReference type="Proteomes" id="UP000257109"/>
    </source>
</evidence>
<evidence type="ECO:0008006" key="3">
    <source>
        <dbReference type="Google" id="ProtNLM"/>
    </source>
</evidence>
<name>A0A371EVU3_MUCPR</name>
<dbReference type="STRING" id="157652.A0A371EVU3"/>
<keyword evidence="2" id="KW-1185">Reference proteome</keyword>
<proteinExistence type="predicted"/>
<comment type="caution">
    <text evidence="1">The sequence shown here is derived from an EMBL/GenBank/DDBJ whole genome shotgun (WGS) entry which is preliminary data.</text>
</comment>
<accession>A0A371EVU3</accession>
<dbReference type="Proteomes" id="UP000257109">
    <property type="component" value="Unassembled WGS sequence"/>
</dbReference>